<evidence type="ECO:0000313" key="2">
    <source>
        <dbReference type="EMBL" id="KAF3857510.1"/>
    </source>
</evidence>
<evidence type="ECO:0000313" key="3">
    <source>
        <dbReference type="Proteomes" id="UP000518266"/>
    </source>
</evidence>
<protein>
    <submittedName>
        <fullName evidence="2">Uncharacterized protein</fullName>
    </submittedName>
</protein>
<feature type="compositionally biased region" description="Pro residues" evidence="1">
    <location>
        <begin position="144"/>
        <end position="157"/>
    </location>
</feature>
<keyword evidence="3" id="KW-1185">Reference proteome</keyword>
<dbReference type="AlphaFoldDB" id="A0A7J5Z7D8"/>
<sequence>MDWRSLPSSGDTHQRIVGLAAKRLGMGPPVVGCCHGDGAGVQCINLIGISHNPNWNAVALRESRPTMLFFGRGCFNTNELKKTPVEGEWGGRRGRKRRREMEADGSGRVNNSPRSSVQGAPAPRRAPGLWELKPTRLAGTKGSPPLPPRPLPQPLLPPAHLLTKGATGP</sequence>
<feature type="compositionally biased region" description="Polar residues" evidence="1">
    <location>
        <begin position="108"/>
        <end position="118"/>
    </location>
</feature>
<proteinExistence type="predicted"/>
<reference evidence="2 3" key="1">
    <citation type="submission" date="2020-03" db="EMBL/GenBank/DDBJ databases">
        <title>Dissostichus mawsoni Genome sequencing and assembly.</title>
        <authorList>
            <person name="Park H."/>
        </authorList>
    </citation>
    <scope>NUCLEOTIDE SEQUENCE [LARGE SCALE GENOMIC DNA]</scope>
    <source>
        <strain evidence="2">DM0001</strain>
        <tissue evidence="2">Muscle</tissue>
    </source>
</reference>
<name>A0A7J5Z7D8_DISMA</name>
<organism evidence="2 3">
    <name type="scientific">Dissostichus mawsoni</name>
    <name type="common">Antarctic cod</name>
    <dbReference type="NCBI Taxonomy" id="36200"/>
    <lineage>
        <taxon>Eukaryota</taxon>
        <taxon>Metazoa</taxon>
        <taxon>Chordata</taxon>
        <taxon>Craniata</taxon>
        <taxon>Vertebrata</taxon>
        <taxon>Euteleostomi</taxon>
        <taxon>Actinopterygii</taxon>
        <taxon>Neopterygii</taxon>
        <taxon>Teleostei</taxon>
        <taxon>Neoteleostei</taxon>
        <taxon>Acanthomorphata</taxon>
        <taxon>Eupercaria</taxon>
        <taxon>Perciformes</taxon>
        <taxon>Notothenioidei</taxon>
        <taxon>Nototheniidae</taxon>
        <taxon>Dissostichus</taxon>
    </lineage>
</organism>
<dbReference type="EMBL" id="JAAKFY010000005">
    <property type="protein sequence ID" value="KAF3857510.1"/>
    <property type="molecule type" value="Genomic_DNA"/>
</dbReference>
<gene>
    <name evidence="2" type="ORF">F7725_009369</name>
</gene>
<evidence type="ECO:0000256" key="1">
    <source>
        <dbReference type="SAM" id="MobiDB-lite"/>
    </source>
</evidence>
<feature type="region of interest" description="Disordered" evidence="1">
    <location>
        <begin position="84"/>
        <end position="169"/>
    </location>
</feature>
<accession>A0A7J5Z7D8</accession>
<comment type="caution">
    <text evidence="2">The sequence shown here is derived from an EMBL/GenBank/DDBJ whole genome shotgun (WGS) entry which is preliminary data.</text>
</comment>
<dbReference type="Proteomes" id="UP000518266">
    <property type="component" value="Unassembled WGS sequence"/>
</dbReference>